<dbReference type="PANTHER" id="PTHR11562:SF17">
    <property type="entry name" value="RE54080P-RELATED"/>
    <property type="match status" value="1"/>
</dbReference>
<evidence type="ECO:0000256" key="5">
    <source>
        <dbReference type="ARBA" id="ARBA00022692"/>
    </source>
</evidence>
<reference evidence="18" key="1">
    <citation type="submission" date="2025-08" db="UniProtKB">
        <authorList>
            <consortium name="Ensembl"/>
        </authorList>
    </citation>
    <scope>IDENTIFICATION</scope>
</reference>
<evidence type="ECO:0000256" key="3">
    <source>
        <dbReference type="ARBA" id="ARBA00022448"/>
    </source>
</evidence>
<accession>S4RSV0</accession>
<keyword evidence="3" id="KW-0813">Transport</keyword>
<dbReference type="InterPro" id="IPR027470">
    <property type="entry name" value="Cation_efflux_CTD"/>
</dbReference>
<dbReference type="SUPFAM" id="SSF160240">
    <property type="entry name" value="Cation efflux protein cytoplasmic domain-like"/>
    <property type="match status" value="1"/>
</dbReference>
<comment type="subcellular location">
    <subcellularLocation>
        <location evidence="1">Cytoplasmic vesicle</location>
        <location evidence="1">Secretory vesicle membrane</location>
        <topology evidence="1">Multi-pass membrane protein</topology>
    </subcellularLocation>
</comment>
<dbReference type="Ensembl" id="ENSPMAT00000008328.1">
    <property type="protein sequence ID" value="ENSPMAP00000008290.1"/>
    <property type="gene ID" value="ENSPMAG00000007526.1"/>
</dbReference>
<dbReference type="STRING" id="7757.ENSPMAP00000008290"/>
<keyword evidence="10" id="KW-0406">Ion transport</keyword>
<feature type="transmembrane region" description="Helical" evidence="15">
    <location>
        <begin position="266"/>
        <end position="287"/>
    </location>
</feature>
<dbReference type="NCBIfam" id="TIGR01297">
    <property type="entry name" value="CDF"/>
    <property type="match status" value="1"/>
</dbReference>
<dbReference type="GO" id="GO:0010043">
    <property type="term" value="P:response to zinc ion"/>
    <property type="evidence" value="ECO:0007669"/>
    <property type="project" value="TreeGrafter"/>
</dbReference>
<feature type="region of interest" description="Disordered" evidence="14">
    <location>
        <begin position="1"/>
        <end position="25"/>
    </location>
</feature>
<keyword evidence="12" id="KW-0968">Cytoplasmic vesicle</keyword>
<evidence type="ECO:0000256" key="6">
    <source>
        <dbReference type="ARBA" id="ARBA00022723"/>
    </source>
</evidence>
<keyword evidence="7" id="KW-0862">Zinc</keyword>
<evidence type="ECO:0000256" key="10">
    <source>
        <dbReference type="ARBA" id="ARBA00023065"/>
    </source>
</evidence>
<dbReference type="InterPro" id="IPR050681">
    <property type="entry name" value="CDF/SLC30A"/>
</dbReference>
<evidence type="ECO:0000259" key="17">
    <source>
        <dbReference type="Pfam" id="PF16916"/>
    </source>
</evidence>
<dbReference type="GeneTree" id="ENSGT00940000156072"/>
<sequence length="389" mass="42074">CSPAPMSGLNGAFRSKPSGRAASDPGLEGLHLETLSAGGGDGDEFGGRHYCHARGARNTDRSEGERRHARRKLCIAAVICLLFMAGEIFGGFLAHSLAIMTDAAHLFADFASFSISLFSLWVSSRPPTKTMNFGWYRMPEILGALLSVLTIWVVTGVLVYLASLRLIYKDFEIEGTAMLVTSGCAIAVNVIMSFTLYQANHLHSHGGVTADATEPKPLTMAEGPVSGPQANPSVRAAFIHVVGDLLQSIGVLIAACVIYAEPEYKIADPICTFVFSFFVLFTTVTILRDVLLVLMEGAPRAVKFTDVQEALLALPHVCSVHDVHLWSLTINHCAICAHVCVDDIGKGEEVVREATVVLQTRFSFSVLTIQVEKFTEDMHSCRDCQEPSG</sequence>
<dbReference type="AlphaFoldDB" id="S4RSV0"/>
<evidence type="ECO:0000256" key="15">
    <source>
        <dbReference type="SAM" id="Phobius"/>
    </source>
</evidence>
<feature type="domain" description="Cation efflux protein cytoplasmic" evidence="17">
    <location>
        <begin position="300"/>
        <end position="373"/>
    </location>
</feature>
<dbReference type="InterPro" id="IPR036837">
    <property type="entry name" value="Cation_efflux_CTD_sf"/>
</dbReference>
<protein>
    <submittedName>
        <fullName evidence="18">Solute carrier family 30 member 2</fullName>
    </submittedName>
</protein>
<keyword evidence="8" id="KW-0864">Zinc transport</keyword>
<proteinExistence type="inferred from homology"/>
<keyword evidence="5 15" id="KW-0812">Transmembrane</keyword>
<comment type="catalytic activity">
    <reaction evidence="13">
        <text>Zn(2+)(in) + 2 H(+)(out) = Zn(2+)(out) + 2 H(+)(in)</text>
        <dbReference type="Rhea" id="RHEA:72627"/>
        <dbReference type="ChEBI" id="CHEBI:15378"/>
        <dbReference type="ChEBI" id="CHEBI:29105"/>
    </reaction>
</comment>
<organism evidence="18">
    <name type="scientific">Petromyzon marinus</name>
    <name type="common">Sea lamprey</name>
    <dbReference type="NCBI Taxonomy" id="7757"/>
    <lineage>
        <taxon>Eukaryota</taxon>
        <taxon>Metazoa</taxon>
        <taxon>Chordata</taxon>
        <taxon>Craniata</taxon>
        <taxon>Vertebrata</taxon>
        <taxon>Cyclostomata</taxon>
        <taxon>Hyperoartia</taxon>
        <taxon>Petromyzontiformes</taxon>
        <taxon>Petromyzontidae</taxon>
        <taxon>Petromyzon</taxon>
    </lineage>
</organism>
<dbReference type="GO" id="GO:0046872">
    <property type="term" value="F:metal ion binding"/>
    <property type="evidence" value="ECO:0007669"/>
    <property type="project" value="UniProtKB-KW"/>
</dbReference>
<comment type="similarity">
    <text evidence="2">Belongs to the cation diffusion facilitator (CDF) transporter (TC 2.A.4) family. SLC30A subfamily.</text>
</comment>
<evidence type="ECO:0000256" key="4">
    <source>
        <dbReference type="ARBA" id="ARBA00022449"/>
    </source>
</evidence>
<evidence type="ECO:0000256" key="11">
    <source>
        <dbReference type="ARBA" id="ARBA00023136"/>
    </source>
</evidence>
<feature type="transmembrane region" description="Helical" evidence="15">
    <location>
        <begin position="175"/>
        <end position="197"/>
    </location>
</feature>
<feature type="transmembrane region" description="Helical" evidence="15">
    <location>
        <begin position="237"/>
        <end position="260"/>
    </location>
</feature>
<dbReference type="GO" id="GO:0005385">
    <property type="term" value="F:zinc ion transmembrane transporter activity"/>
    <property type="evidence" value="ECO:0007669"/>
    <property type="project" value="UniProtKB-ARBA"/>
</dbReference>
<dbReference type="InterPro" id="IPR027469">
    <property type="entry name" value="Cation_efflux_TMD_sf"/>
</dbReference>
<name>S4RSV0_PETMA</name>
<dbReference type="InterPro" id="IPR058533">
    <property type="entry name" value="Cation_efflux_TM"/>
</dbReference>
<dbReference type="Gene3D" id="1.20.1510.10">
    <property type="entry name" value="Cation efflux protein transmembrane domain"/>
    <property type="match status" value="1"/>
</dbReference>
<dbReference type="Pfam" id="PF01545">
    <property type="entry name" value="Cation_efflux"/>
    <property type="match status" value="1"/>
</dbReference>
<evidence type="ECO:0000313" key="18">
    <source>
        <dbReference type="Ensembl" id="ENSPMAP00000008290.1"/>
    </source>
</evidence>
<keyword evidence="9 15" id="KW-1133">Transmembrane helix</keyword>
<keyword evidence="6" id="KW-0479">Metal-binding</keyword>
<evidence type="ECO:0000256" key="8">
    <source>
        <dbReference type="ARBA" id="ARBA00022906"/>
    </source>
</evidence>
<dbReference type="GO" id="GO:0015297">
    <property type="term" value="F:antiporter activity"/>
    <property type="evidence" value="ECO:0007669"/>
    <property type="project" value="UniProtKB-KW"/>
</dbReference>
<dbReference type="InterPro" id="IPR002524">
    <property type="entry name" value="Cation_efflux"/>
</dbReference>
<keyword evidence="11 15" id="KW-0472">Membrane</keyword>
<dbReference type="GO" id="GO:0030658">
    <property type="term" value="C:transport vesicle membrane"/>
    <property type="evidence" value="ECO:0007669"/>
    <property type="project" value="UniProtKB-SubCell"/>
</dbReference>
<evidence type="ECO:0000256" key="14">
    <source>
        <dbReference type="SAM" id="MobiDB-lite"/>
    </source>
</evidence>
<dbReference type="Pfam" id="PF16916">
    <property type="entry name" value="ZT_dimer"/>
    <property type="match status" value="1"/>
</dbReference>
<evidence type="ECO:0000256" key="13">
    <source>
        <dbReference type="ARBA" id="ARBA00048349"/>
    </source>
</evidence>
<feature type="domain" description="Cation efflux protein transmembrane" evidence="16">
    <location>
        <begin position="74"/>
        <end position="295"/>
    </location>
</feature>
<feature type="transmembrane region" description="Helical" evidence="15">
    <location>
        <begin position="142"/>
        <end position="163"/>
    </location>
</feature>
<evidence type="ECO:0000256" key="2">
    <source>
        <dbReference type="ARBA" id="ARBA00008873"/>
    </source>
</evidence>
<keyword evidence="4" id="KW-0050">Antiport</keyword>
<evidence type="ECO:0000256" key="1">
    <source>
        <dbReference type="ARBA" id="ARBA00004638"/>
    </source>
</evidence>
<dbReference type="SUPFAM" id="SSF161111">
    <property type="entry name" value="Cation efflux protein transmembrane domain-like"/>
    <property type="match status" value="1"/>
</dbReference>
<dbReference type="PANTHER" id="PTHR11562">
    <property type="entry name" value="CATION EFFLUX PROTEIN/ ZINC TRANSPORTER"/>
    <property type="match status" value="1"/>
</dbReference>
<dbReference type="OMA" id="IADWRIC"/>
<dbReference type="GO" id="GO:0005886">
    <property type="term" value="C:plasma membrane"/>
    <property type="evidence" value="ECO:0007669"/>
    <property type="project" value="TreeGrafter"/>
</dbReference>
<feature type="transmembrane region" description="Helical" evidence="15">
    <location>
        <begin position="73"/>
        <end position="97"/>
    </location>
</feature>
<reference evidence="18" key="2">
    <citation type="submission" date="2025-09" db="UniProtKB">
        <authorList>
            <consortium name="Ensembl"/>
        </authorList>
    </citation>
    <scope>IDENTIFICATION</scope>
</reference>
<evidence type="ECO:0000256" key="7">
    <source>
        <dbReference type="ARBA" id="ARBA00022833"/>
    </source>
</evidence>
<evidence type="ECO:0000256" key="9">
    <source>
        <dbReference type="ARBA" id="ARBA00022989"/>
    </source>
</evidence>
<dbReference type="HOGENOM" id="CLU_013430_0_1_1"/>
<evidence type="ECO:0000256" key="12">
    <source>
        <dbReference type="ARBA" id="ARBA00023329"/>
    </source>
</evidence>
<dbReference type="FunFam" id="1.20.1510.10:FF:000002">
    <property type="entry name" value="zinc transporter 3 isoform X1"/>
    <property type="match status" value="1"/>
</dbReference>
<evidence type="ECO:0000259" key="16">
    <source>
        <dbReference type="Pfam" id="PF01545"/>
    </source>
</evidence>